<proteinExistence type="predicted"/>
<organism evidence="1 2">
    <name type="scientific">Olpidium bornovanus</name>
    <dbReference type="NCBI Taxonomy" id="278681"/>
    <lineage>
        <taxon>Eukaryota</taxon>
        <taxon>Fungi</taxon>
        <taxon>Fungi incertae sedis</taxon>
        <taxon>Olpidiomycota</taxon>
        <taxon>Olpidiomycotina</taxon>
        <taxon>Olpidiomycetes</taxon>
        <taxon>Olpidiales</taxon>
        <taxon>Olpidiaceae</taxon>
        <taxon>Olpidium</taxon>
    </lineage>
</organism>
<dbReference type="Proteomes" id="UP000673691">
    <property type="component" value="Unassembled WGS sequence"/>
</dbReference>
<sequence>MARGAIVKAIAIASVHQFVHVYKVTSRFAGPKTLDIDVLASLYEAVNTLDLTHMPVLSQFERRILRCSEDRKMFDEKFVDEDRLSASSLTLQGAGGFAPAELSEAMEFGGSGDFLSSSRKETRNTYIDL</sequence>
<dbReference type="EMBL" id="JAEFCI010001954">
    <property type="protein sequence ID" value="KAG5462576.1"/>
    <property type="molecule type" value="Genomic_DNA"/>
</dbReference>
<feature type="non-terminal residue" evidence="1">
    <location>
        <position position="129"/>
    </location>
</feature>
<dbReference type="PANTHER" id="PTHR28245:SF1">
    <property type="entry name" value="ARF3-INTERACTING PROTEIN 1"/>
    <property type="match status" value="1"/>
</dbReference>
<keyword evidence="2" id="KW-1185">Reference proteome</keyword>
<dbReference type="OrthoDB" id="66409at2759"/>
<protein>
    <submittedName>
        <fullName evidence="1">Uncharacterized protein</fullName>
    </submittedName>
</protein>
<evidence type="ECO:0000313" key="1">
    <source>
        <dbReference type="EMBL" id="KAG5462576.1"/>
    </source>
</evidence>
<comment type="caution">
    <text evidence="1">The sequence shown here is derived from an EMBL/GenBank/DDBJ whole genome shotgun (WGS) entry which is preliminary data.</text>
</comment>
<dbReference type="GO" id="GO:0051666">
    <property type="term" value="P:actin cortical patch localization"/>
    <property type="evidence" value="ECO:0007669"/>
    <property type="project" value="TreeGrafter"/>
</dbReference>
<dbReference type="GO" id="GO:0005886">
    <property type="term" value="C:plasma membrane"/>
    <property type="evidence" value="ECO:0007669"/>
    <property type="project" value="TreeGrafter"/>
</dbReference>
<dbReference type="PANTHER" id="PTHR28245">
    <property type="entry name" value="ARF3-INTERACTING PROTEIN 1"/>
    <property type="match status" value="1"/>
</dbReference>
<accession>A0A8H8DLC2</accession>
<dbReference type="InterPro" id="IPR052809">
    <property type="entry name" value="Actin_polarity_regulatory"/>
</dbReference>
<reference evidence="1 2" key="1">
    <citation type="journal article" name="Sci. Rep.">
        <title>Genome-scale phylogenetic analyses confirm Olpidium as the closest living zoosporic fungus to the non-flagellated, terrestrial fungi.</title>
        <authorList>
            <person name="Chang Y."/>
            <person name="Rochon D."/>
            <person name="Sekimoto S."/>
            <person name="Wang Y."/>
            <person name="Chovatia M."/>
            <person name="Sandor L."/>
            <person name="Salamov A."/>
            <person name="Grigoriev I.V."/>
            <person name="Stajich J.E."/>
            <person name="Spatafora J.W."/>
        </authorList>
    </citation>
    <scope>NUCLEOTIDE SEQUENCE [LARGE SCALE GENOMIC DNA]</scope>
    <source>
        <strain evidence="1">S191</strain>
    </source>
</reference>
<dbReference type="AlphaFoldDB" id="A0A8H8DLC2"/>
<gene>
    <name evidence="1" type="ORF">BJ554DRAFT_4579</name>
</gene>
<name>A0A8H8DLC2_9FUNG</name>
<evidence type="ECO:0000313" key="2">
    <source>
        <dbReference type="Proteomes" id="UP000673691"/>
    </source>
</evidence>